<keyword evidence="1" id="KW-0732">Signal</keyword>
<dbReference type="EMBL" id="BGPR01024661">
    <property type="protein sequence ID" value="GBN92906.1"/>
    <property type="molecule type" value="Genomic_DNA"/>
</dbReference>
<evidence type="ECO:0000313" key="2">
    <source>
        <dbReference type="EMBL" id="GBN92906.1"/>
    </source>
</evidence>
<proteinExistence type="predicted"/>
<feature type="signal peptide" evidence="1">
    <location>
        <begin position="1"/>
        <end position="19"/>
    </location>
</feature>
<reference evidence="2 3" key="1">
    <citation type="journal article" date="2019" name="Sci. Rep.">
        <title>Orb-weaving spider Araneus ventricosus genome elucidates the spidroin gene catalogue.</title>
        <authorList>
            <person name="Kono N."/>
            <person name="Nakamura H."/>
            <person name="Ohtoshi R."/>
            <person name="Moran D.A.P."/>
            <person name="Shinohara A."/>
            <person name="Yoshida Y."/>
            <person name="Fujiwara M."/>
            <person name="Mori M."/>
            <person name="Tomita M."/>
            <person name="Arakawa K."/>
        </authorList>
    </citation>
    <scope>NUCLEOTIDE SEQUENCE [LARGE SCALE GENOMIC DNA]</scope>
</reference>
<comment type="caution">
    <text evidence="2">The sequence shown here is derived from an EMBL/GenBank/DDBJ whole genome shotgun (WGS) entry which is preliminary data.</text>
</comment>
<accession>A0A4Y2T048</accession>
<evidence type="ECO:0000256" key="1">
    <source>
        <dbReference type="SAM" id="SignalP"/>
    </source>
</evidence>
<keyword evidence="3" id="KW-1185">Reference proteome</keyword>
<evidence type="ECO:0000313" key="3">
    <source>
        <dbReference type="Proteomes" id="UP000499080"/>
    </source>
</evidence>
<protein>
    <submittedName>
        <fullName evidence="2">Uncharacterized protein</fullName>
    </submittedName>
</protein>
<name>A0A4Y2T048_ARAVE</name>
<dbReference type="Proteomes" id="UP000499080">
    <property type="component" value="Unassembled WGS sequence"/>
</dbReference>
<dbReference type="AlphaFoldDB" id="A0A4Y2T048"/>
<feature type="chain" id="PRO_5021260393" evidence="1">
    <location>
        <begin position="20"/>
        <end position="125"/>
    </location>
</feature>
<gene>
    <name evidence="2" type="ORF">AVEN_197873_1</name>
</gene>
<sequence>MSVRLLYLDIVLLIDGIMAPLVRKHLGTINKLLELESADTIRHYFAHGCFYETLDEKLSIAIEDMLKEEKEWMPIDEGIPVAATLTDLEIWQAVCEQDQAIMLMIPTGTNVLTTTLQRCQNEASI</sequence>
<organism evidence="2 3">
    <name type="scientific">Araneus ventricosus</name>
    <name type="common">Orbweaver spider</name>
    <name type="synonym">Epeira ventricosa</name>
    <dbReference type="NCBI Taxonomy" id="182803"/>
    <lineage>
        <taxon>Eukaryota</taxon>
        <taxon>Metazoa</taxon>
        <taxon>Ecdysozoa</taxon>
        <taxon>Arthropoda</taxon>
        <taxon>Chelicerata</taxon>
        <taxon>Arachnida</taxon>
        <taxon>Araneae</taxon>
        <taxon>Araneomorphae</taxon>
        <taxon>Entelegynae</taxon>
        <taxon>Araneoidea</taxon>
        <taxon>Araneidae</taxon>
        <taxon>Araneus</taxon>
    </lineage>
</organism>